<dbReference type="RefSeq" id="WP_255896376.1">
    <property type="nucleotide sequence ID" value="NZ_JAMZEG020000003.1"/>
</dbReference>
<comment type="caution">
    <text evidence="1">The sequence shown here is derived from an EMBL/GenBank/DDBJ whole genome shotgun (WGS) entry which is preliminary data.</text>
</comment>
<evidence type="ECO:0008006" key="3">
    <source>
        <dbReference type="Google" id="ProtNLM"/>
    </source>
</evidence>
<keyword evidence="2" id="KW-1185">Reference proteome</keyword>
<name>A0ABT5WHJ7_9GAMM</name>
<reference evidence="1" key="1">
    <citation type="submission" date="2023-01" db="EMBL/GenBank/DDBJ databases">
        <title>Psychroserpens sp. MSW6 and Marinomonas sp. RSW2, isolated from seawater.</title>
        <authorList>
            <person name="Kristyanto S."/>
            <person name="Jung J."/>
            <person name="Kim J.M."/>
            <person name="Jeon C.O."/>
        </authorList>
    </citation>
    <scope>NUCLEOTIDE SEQUENCE</scope>
    <source>
        <strain evidence="1">RSW2</strain>
    </source>
</reference>
<sequence length="277" mass="30834">MEKTIERIMQRKYPELGMGWHLPLWAKVVDNGEELAQQTATEQSPVYAVSVRLLDRYGVIDKDVPVIKDVLVPVPAGAANQRGQWSKPLVDTVVELAFAYGSPAHPFIRSILPYGLVLPSMGEKDQRWQQSEKSYIEITDQDDWTQKGSNSTIELEETEIVKAKNSTTEIEETETVKAKNSTTEIEEDLTQRIGQIREIIANKHWVGSEGTNIYQLLHDLMMTVSSLAKIAGAHNHSYTWSDPGGAATTSPPLQISSYNTKDTEATELAGSLQPLLK</sequence>
<evidence type="ECO:0000313" key="2">
    <source>
        <dbReference type="Proteomes" id="UP001139522"/>
    </source>
</evidence>
<dbReference type="SUPFAM" id="SSF69255">
    <property type="entry name" value="gp5 N-terminal domain-like"/>
    <property type="match status" value="1"/>
</dbReference>
<organism evidence="1 2">
    <name type="scientific">Marinomonas maritima</name>
    <dbReference type="NCBI Taxonomy" id="2940935"/>
    <lineage>
        <taxon>Bacteria</taxon>
        <taxon>Pseudomonadati</taxon>
        <taxon>Pseudomonadota</taxon>
        <taxon>Gammaproteobacteria</taxon>
        <taxon>Oceanospirillales</taxon>
        <taxon>Oceanospirillaceae</taxon>
        <taxon>Marinomonas</taxon>
    </lineage>
</organism>
<evidence type="ECO:0000313" key="1">
    <source>
        <dbReference type="EMBL" id="MDE8603884.1"/>
    </source>
</evidence>
<protein>
    <recommendedName>
        <fullName evidence="3">RecT family protein</fullName>
    </recommendedName>
</protein>
<dbReference type="Proteomes" id="UP001139522">
    <property type="component" value="Unassembled WGS sequence"/>
</dbReference>
<accession>A0ABT5WHJ7</accession>
<proteinExistence type="predicted"/>
<gene>
    <name evidence="1" type="ORF">M3I01_013355</name>
</gene>
<dbReference type="EMBL" id="JAMZEG020000003">
    <property type="protein sequence ID" value="MDE8603884.1"/>
    <property type="molecule type" value="Genomic_DNA"/>
</dbReference>